<dbReference type="RefSeq" id="WP_145299832.1">
    <property type="nucleotide sequence ID" value="NZ_CP036299.1"/>
</dbReference>
<dbReference type="Gene3D" id="3.30.530.20">
    <property type="match status" value="1"/>
</dbReference>
<gene>
    <name evidence="1" type="ORF">Spb1_23680</name>
</gene>
<reference evidence="1 2" key="1">
    <citation type="submission" date="2019-02" db="EMBL/GenBank/DDBJ databases">
        <title>Deep-cultivation of Planctomycetes and their phenomic and genomic characterization uncovers novel biology.</title>
        <authorList>
            <person name="Wiegand S."/>
            <person name="Jogler M."/>
            <person name="Boedeker C."/>
            <person name="Pinto D."/>
            <person name="Vollmers J."/>
            <person name="Rivas-Marin E."/>
            <person name="Kohn T."/>
            <person name="Peeters S.H."/>
            <person name="Heuer A."/>
            <person name="Rast P."/>
            <person name="Oberbeckmann S."/>
            <person name="Bunk B."/>
            <person name="Jeske O."/>
            <person name="Meyerdierks A."/>
            <person name="Storesund J.E."/>
            <person name="Kallscheuer N."/>
            <person name="Luecker S."/>
            <person name="Lage O.M."/>
            <person name="Pohl T."/>
            <person name="Merkel B.J."/>
            <person name="Hornburger P."/>
            <person name="Mueller R.-W."/>
            <person name="Bruemmer F."/>
            <person name="Labrenz M."/>
            <person name="Spormann A.M."/>
            <person name="Op den Camp H."/>
            <person name="Overmann J."/>
            <person name="Amann R."/>
            <person name="Jetten M.S.M."/>
            <person name="Mascher T."/>
            <person name="Medema M.H."/>
            <person name="Devos D.P."/>
            <person name="Kaster A.-K."/>
            <person name="Ovreas L."/>
            <person name="Rohde M."/>
            <person name="Galperin M.Y."/>
            <person name="Jogler C."/>
        </authorList>
    </citation>
    <scope>NUCLEOTIDE SEQUENCE [LARGE SCALE GENOMIC DNA]</scope>
    <source>
        <strain evidence="1 2">Spb1</strain>
    </source>
</reference>
<dbReference type="OrthoDB" id="9801773at2"/>
<name>A0A518GP77_9PLAN</name>
<accession>A0A518GP77</accession>
<dbReference type="KEGG" id="peh:Spb1_23680"/>
<keyword evidence="2" id="KW-1185">Reference proteome</keyword>
<dbReference type="Pfam" id="PF10604">
    <property type="entry name" value="Polyketide_cyc2"/>
    <property type="match status" value="1"/>
</dbReference>
<organism evidence="1 2">
    <name type="scientific">Planctopirus ephydatiae</name>
    <dbReference type="NCBI Taxonomy" id="2528019"/>
    <lineage>
        <taxon>Bacteria</taxon>
        <taxon>Pseudomonadati</taxon>
        <taxon>Planctomycetota</taxon>
        <taxon>Planctomycetia</taxon>
        <taxon>Planctomycetales</taxon>
        <taxon>Planctomycetaceae</taxon>
        <taxon>Planctopirus</taxon>
    </lineage>
</organism>
<evidence type="ECO:0000313" key="1">
    <source>
        <dbReference type="EMBL" id="QDV30435.1"/>
    </source>
</evidence>
<dbReference type="SUPFAM" id="SSF55961">
    <property type="entry name" value="Bet v1-like"/>
    <property type="match status" value="1"/>
</dbReference>
<evidence type="ECO:0000313" key="2">
    <source>
        <dbReference type="Proteomes" id="UP000315349"/>
    </source>
</evidence>
<dbReference type="EMBL" id="CP036299">
    <property type="protein sequence ID" value="QDV30435.1"/>
    <property type="molecule type" value="Genomic_DNA"/>
</dbReference>
<dbReference type="Proteomes" id="UP000315349">
    <property type="component" value="Chromosome"/>
</dbReference>
<proteinExistence type="predicted"/>
<dbReference type="AlphaFoldDB" id="A0A518GP77"/>
<protein>
    <submittedName>
        <fullName evidence="1">Polyketide cyclase / dehydrase and lipid transport</fullName>
    </submittedName>
</protein>
<dbReference type="InterPro" id="IPR019587">
    <property type="entry name" value="Polyketide_cyclase/dehydratase"/>
</dbReference>
<sequence>MPQFESQVQLPAAPEKIFDFISRPKNLASLSPPEAGLVFVEAPEVLSLGSIMVCRVQAYGVVQQLEQKITVFNSPVGFREELIKGPIKSYIHDYIIEQQDDELCVLKNRIEFEPPGGLIGLMVTADKILDQLEDAFAYRRQMLVKAFS</sequence>
<dbReference type="InterPro" id="IPR023393">
    <property type="entry name" value="START-like_dom_sf"/>
</dbReference>